<proteinExistence type="predicted"/>
<dbReference type="Proteomes" id="UP000274358">
    <property type="component" value="Unassembled WGS sequence"/>
</dbReference>
<evidence type="ECO:0000313" key="2">
    <source>
        <dbReference type="Proteomes" id="UP000274358"/>
    </source>
</evidence>
<reference evidence="1 2" key="1">
    <citation type="submission" date="2018-12" db="EMBL/GenBank/DDBJ databases">
        <title>Dyella dinghuensis sp. nov. DHOA06 and Dyella choica sp. nov. 4M-K27, isolated from forest soil.</title>
        <authorList>
            <person name="Qiu L.-H."/>
            <person name="Gao Z.-H."/>
        </authorList>
    </citation>
    <scope>NUCLEOTIDE SEQUENCE [LARGE SCALE GENOMIC DNA]</scope>
    <source>
        <strain evidence="1 2">4M-K27</strain>
    </source>
</reference>
<dbReference type="EMBL" id="RYYV01000002">
    <property type="protein sequence ID" value="RUL78759.1"/>
    <property type="molecule type" value="Genomic_DNA"/>
</dbReference>
<keyword evidence="2" id="KW-1185">Reference proteome</keyword>
<name>A0A432M993_9GAMM</name>
<evidence type="ECO:0000313" key="1">
    <source>
        <dbReference type="EMBL" id="RUL78759.1"/>
    </source>
</evidence>
<organism evidence="1 2">
    <name type="scientific">Dyella choica</name>
    <dbReference type="NCBI Taxonomy" id="1927959"/>
    <lineage>
        <taxon>Bacteria</taxon>
        <taxon>Pseudomonadati</taxon>
        <taxon>Pseudomonadota</taxon>
        <taxon>Gammaproteobacteria</taxon>
        <taxon>Lysobacterales</taxon>
        <taxon>Rhodanobacteraceae</taxon>
        <taxon>Dyella</taxon>
    </lineage>
</organism>
<dbReference type="AlphaFoldDB" id="A0A432M993"/>
<gene>
    <name evidence="1" type="ORF">EKH80_02795</name>
</gene>
<sequence length="331" mass="38578">MRSPRARLRWQDPKVASRRRNWLGYEVIIFSELGLYPEGTHLVPDGLFHADEQIAFGVVRGSSWDRLDPDLPLTELRGLSPDQLRLVAALMLCEVRNGARLMFYPATEYAFRLDARRLRLDSQATIAEIRALVLERCAEEAAKEERFRRFKSPVGTYQLWNRSEFALERLPEFFEALNPVDYVVYRGMHALMKADMLSRYREFWEEATTACYVALDASFSVVQERLREEGVAQPSSVLAQRWVHQHFNAAFGLPEPGPTDKYFGEMYEQRIMTLHPKSRLGESPVAPLMYEDYMFMRRDLREMFAYLLTGRHGDDYQRDLDVHLGVRRPSA</sequence>
<accession>A0A432M993</accession>
<comment type="caution">
    <text evidence="1">The sequence shown here is derived from an EMBL/GenBank/DDBJ whole genome shotgun (WGS) entry which is preliminary data.</text>
</comment>
<protein>
    <submittedName>
        <fullName evidence="1">Uncharacterized protein</fullName>
    </submittedName>
</protein>